<sequence>MDKVLMHVGPVTIKDDILLAGVKNNVGFTSKEFVDAFSTSLKGLREITNAKSYQPFIIPGGGTSAMESITSLLKKGDNVLVVSNGVFGDRWEAILKRYQVNVEVLRPKPGYYVKPDEVKEATEKKHYKLVTFTHVETSTGVREPVGEAVKKVRNDVDITVVDGVSGMGAEEVNAEEWGVDVYISASQKALGSTPGAGLLVLSNKAVEMISDDSVAGYYLNLKNWLPVMRSMEEGKAMYFATPPVHTILQLAQAFDDVRKEGIHNRVKRHSLVSGAIRAGIESMGLRIVAKAPETYSNSVTGVELRNADPKKVMEASITEGIEFAPGVHPAFKYFRIGHMGWVTINDALITIGVLERVLKSLGEEIRLGEGLRAVQEYVENHDNHNPK</sequence>
<evidence type="ECO:0000256" key="3">
    <source>
        <dbReference type="ARBA" id="ARBA00022576"/>
    </source>
</evidence>
<dbReference type="GO" id="GO:0008453">
    <property type="term" value="F:alanine-glyoxylate transaminase activity"/>
    <property type="evidence" value="ECO:0007669"/>
    <property type="project" value="TreeGrafter"/>
</dbReference>
<keyword evidence="5" id="KW-0663">Pyridoxal phosphate</keyword>
<dbReference type="PIRSF" id="PIRSF000524">
    <property type="entry name" value="SPT"/>
    <property type="match status" value="1"/>
</dbReference>
<dbReference type="InterPro" id="IPR024169">
    <property type="entry name" value="SP_NH2Trfase/AEP_transaminase"/>
</dbReference>
<evidence type="ECO:0000256" key="2">
    <source>
        <dbReference type="ARBA" id="ARBA00009236"/>
    </source>
</evidence>
<dbReference type="FunFam" id="3.40.640.10:FF:000191">
    <property type="entry name" value="Serine-pyruvate aminotransferase (AgxT)"/>
    <property type="match status" value="1"/>
</dbReference>
<dbReference type="SUPFAM" id="SSF53383">
    <property type="entry name" value="PLP-dependent transferases"/>
    <property type="match status" value="1"/>
</dbReference>
<dbReference type="GO" id="GO:0019265">
    <property type="term" value="P:glycine biosynthetic process, by transamination of glyoxylate"/>
    <property type="evidence" value="ECO:0007669"/>
    <property type="project" value="TreeGrafter"/>
</dbReference>
<dbReference type="AlphaFoldDB" id="A0A6A9QPI2"/>
<comment type="similarity">
    <text evidence="2 6">Belongs to the class-V pyridoxal-phosphate-dependent aminotransferase family.</text>
</comment>
<dbReference type="Proteomes" id="UP000470772">
    <property type="component" value="Unassembled WGS sequence"/>
</dbReference>
<dbReference type="InterPro" id="IPR015422">
    <property type="entry name" value="PyrdxlP-dep_Trfase_small"/>
</dbReference>
<feature type="domain" description="Aminotransferase class V" evidence="8">
    <location>
        <begin position="22"/>
        <end position="334"/>
    </location>
</feature>
<dbReference type="PROSITE" id="PS00595">
    <property type="entry name" value="AA_TRANSFER_CLASS_5"/>
    <property type="match status" value="1"/>
</dbReference>
<dbReference type="RefSeq" id="WP_054838694.1">
    <property type="nucleotide sequence ID" value="NZ_BBBY01000015.1"/>
</dbReference>
<gene>
    <name evidence="9" type="ORF">GC250_09420</name>
</gene>
<proteinExistence type="inferred from homology"/>
<dbReference type="Pfam" id="PF00266">
    <property type="entry name" value="Aminotran_5"/>
    <property type="match status" value="1"/>
</dbReference>
<dbReference type="InterPro" id="IPR015424">
    <property type="entry name" value="PyrdxlP-dep_Trfase"/>
</dbReference>
<dbReference type="InterPro" id="IPR015421">
    <property type="entry name" value="PyrdxlP-dep_Trfase_major"/>
</dbReference>
<dbReference type="EMBL" id="WGGD01000005">
    <property type="protein sequence ID" value="MUN29648.1"/>
    <property type="molecule type" value="Genomic_DNA"/>
</dbReference>
<evidence type="ECO:0000256" key="7">
    <source>
        <dbReference type="RuleBase" id="RU004504"/>
    </source>
</evidence>
<evidence type="ECO:0000313" key="10">
    <source>
        <dbReference type="Proteomes" id="UP000470772"/>
    </source>
</evidence>
<protein>
    <submittedName>
        <fullName evidence="9">Aminotransferase class V-fold PLP-dependent enzyme</fullName>
    </submittedName>
</protein>
<dbReference type="OrthoDB" id="35685at2157"/>
<evidence type="ECO:0000256" key="1">
    <source>
        <dbReference type="ARBA" id="ARBA00001933"/>
    </source>
</evidence>
<keyword evidence="3 9" id="KW-0032">Aminotransferase</keyword>
<dbReference type="InterPro" id="IPR000192">
    <property type="entry name" value="Aminotrans_V_dom"/>
</dbReference>
<reference evidence="9 10" key="1">
    <citation type="submission" date="2019-10" db="EMBL/GenBank/DDBJ databases">
        <title>Sequencing and Assembly of Multiple Reported Metal-Biooxidizing Members of the Extremely Thermoacidophilic Archaeal Family Sulfolobaceae.</title>
        <authorList>
            <person name="Counts J.A."/>
            <person name="Kelly R.M."/>
        </authorList>
    </citation>
    <scope>NUCLEOTIDE SEQUENCE [LARGE SCALE GENOMIC DNA]</scope>
    <source>
        <strain evidence="9 10">DSM 6482</strain>
    </source>
</reference>
<keyword evidence="4 9" id="KW-0808">Transferase</keyword>
<dbReference type="Gene3D" id="3.40.640.10">
    <property type="entry name" value="Type I PLP-dependent aspartate aminotransferase-like (Major domain)"/>
    <property type="match status" value="1"/>
</dbReference>
<dbReference type="GO" id="GO:0004760">
    <property type="term" value="F:L-serine-pyruvate transaminase activity"/>
    <property type="evidence" value="ECO:0007669"/>
    <property type="project" value="TreeGrafter"/>
</dbReference>
<dbReference type="InterPro" id="IPR020578">
    <property type="entry name" value="Aminotrans_V_PyrdxlP_BS"/>
</dbReference>
<name>A0A6A9QPI2_SULME</name>
<dbReference type="PANTHER" id="PTHR21152">
    <property type="entry name" value="AMINOTRANSFERASE CLASS V"/>
    <property type="match status" value="1"/>
</dbReference>
<evidence type="ECO:0000256" key="5">
    <source>
        <dbReference type="ARBA" id="ARBA00022898"/>
    </source>
</evidence>
<keyword evidence="10" id="KW-1185">Reference proteome</keyword>
<evidence type="ECO:0000256" key="6">
    <source>
        <dbReference type="RuleBase" id="RU004075"/>
    </source>
</evidence>
<comment type="cofactor">
    <cofactor evidence="1 7">
        <name>pyridoxal 5'-phosphate</name>
        <dbReference type="ChEBI" id="CHEBI:597326"/>
    </cofactor>
</comment>
<dbReference type="Gene3D" id="3.90.1150.10">
    <property type="entry name" value="Aspartate Aminotransferase, domain 1"/>
    <property type="match status" value="1"/>
</dbReference>
<evidence type="ECO:0000256" key="4">
    <source>
        <dbReference type="ARBA" id="ARBA00022679"/>
    </source>
</evidence>
<organism evidence="9 10">
    <name type="scientific">Sulfuracidifex metallicus DSM 6482 = JCM 9184</name>
    <dbReference type="NCBI Taxonomy" id="523847"/>
    <lineage>
        <taxon>Archaea</taxon>
        <taxon>Thermoproteota</taxon>
        <taxon>Thermoprotei</taxon>
        <taxon>Sulfolobales</taxon>
        <taxon>Sulfolobaceae</taxon>
        <taxon>Sulfuracidifex</taxon>
    </lineage>
</organism>
<evidence type="ECO:0000313" key="9">
    <source>
        <dbReference type="EMBL" id="MUN29648.1"/>
    </source>
</evidence>
<comment type="caution">
    <text evidence="9">The sequence shown here is derived from an EMBL/GenBank/DDBJ whole genome shotgun (WGS) entry which is preliminary data.</text>
</comment>
<evidence type="ECO:0000259" key="8">
    <source>
        <dbReference type="Pfam" id="PF00266"/>
    </source>
</evidence>
<accession>A0A6A9QPI2</accession>
<dbReference type="PANTHER" id="PTHR21152:SF24">
    <property type="entry name" value="ALANINE--GLYOXYLATE AMINOTRANSFERASE 1"/>
    <property type="match status" value="1"/>
</dbReference>